<dbReference type="Proteomes" id="UP000681075">
    <property type="component" value="Unassembled WGS sequence"/>
</dbReference>
<feature type="signal peptide" evidence="5">
    <location>
        <begin position="1"/>
        <end position="20"/>
    </location>
</feature>
<keyword evidence="5" id="KW-0732">Signal</keyword>
<dbReference type="EMBL" id="BOPV01000001">
    <property type="protein sequence ID" value="GIL40980.1"/>
    <property type="molecule type" value="Genomic_DNA"/>
</dbReference>
<dbReference type="PANTHER" id="PTHR30404:SF0">
    <property type="entry name" value="N-ACETYLMURAMOYL-L-ALANINE AMIDASE AMIC"/>
    <property type="match status" value="1"/>
</dbReference>
<dbReference type="GO" id="GO:0008745">
    <property type="term" value="F:N-acetylmuramoyl-L-alanine amidase activity"/>
    <property type="evidence" value="ECO:0007669"/>
    <property type="project" value="UniProtKB-EC"/>
</dbReference>
<keyword evidence="3" id="KW-0378">Hydrolase</keyword>
<evidence type="ECO:0000256" key="1">
    <source>
        <dbReference type="ARBA" id="ARBA00001561"/>
    </source>
</evidence>
<organism evidence="7 8">
    <name type="scientific">Roseiterribacter gracilis</name>
    <dbReference type="NCBI Taxonomy" id="2812848"/>
    <lineage>
        <taxon>Bacteria</taxon>
        <taxon>Pseudomonadati</taxon>
        <taxon>Pseudomonadota</taxon>
        <taxon>Alphaproteobacteria</taxon>
        <taxon>Rhodospirillales</taxon>
        <taxon>Roseiterribacteraceae</taxon>
        <taxon>Roseiterribacter</taxon>
    </lineage>
</organism>
<comment type="catalytic activity">
    <reaction evidence="1">
        <text>Hydrolyzes the link between N-acetylmuramoyl residues and L-amino acid residues in certain cell-wall glycopeptides.</text>
        <dbReference type="EC" id="3.5.1.28"/>
    </reaction>
</comment>
<feature type="chain" id="PRO_5035784056" description="N-acetylmuramoyl-L-alanine amidase" evidence="5">
    <location>
        <begin position="21"/>
        <end position="467"/>
    </location>
</feature>
<dbReference type="SUPFAM" id="SSF53187">
    <property type="entry name" value="Zn-dependent exopeptidases"/>
    <property type="match status" value="1"/>
</dbReference>
<comment type="caution">
    <text evidence="7">The sequence shown here is derived from an EMBL/GenBank/DDBJ whole genome shotgun (WGS) entry which is preliminary data.</text>
</comment>
<accession>A0A8S8XJP5</accession>
<dbReference type="EC" id="3.5.1.28" evidence="2"/>
<feature type="compositionally biased region" description="Low complexity" evidence="4">
    <location>
        <begin position="183"/>
        <end position="196"/>
    </location>
</feature>
<evidence type="ECO:0000259" key="6">
    <source>
        <dbReference type="SMART" id="SM00646"/>
    </source>
</evidence>
<dbReference type="CDD" id="cd02696">
    <property type="entry name" value="MurNAc-LAA"/>
    <property type="match status" value="1"/>
</dbReference>
<dbReference type="GO" id="GO:0030288">
    <property type="term" value="C:outer membrane-bounded periplasmic space"/>
    <property type="evidence" value="ECO:0007669"/>
    <property type="project" value="TreeGrafter"/>
</dbReference>
<dbReference type="InterPro" id="IPR002508">
    <property type="entry name" value="MurNAc-LAA_cat"/>
</dbReference>
<evidence type="ECO:0000313" key="8">
    <source>
        <dbReference type="Proteomes" id="UP000681075"/>
    </source>
</evidence>
<keyword evidence="8" id="KW-1185">Reference proteome</keyword>
<protein>
    <recommendedName>
        <fullName evidence="2">N-acetylmuramoyl-L-alanine amidase</fullName>
        <ecNumber evidence="2">3.5.1.28</ecNumber>
    </recommendedName>
</protein>
<dbReference type="RefSeq" id="WP_420244262.1">
    <property type="nucleotide sequence ID" value="NZ_BOPV01000001.1"/>
</dbReference>
<dbReference type="InterPro" id="IPR050695">
    <property type="entry name" value="N-acetylmuramoyl_amidase_3"/>
</dbReference>
<evidence type="ECO:0000256" key="3">
    <source>
        <dbReference type="ARBA" id="ARBA00022801"/>
    </source>
</evidence>
<dbReference type="Pfam" id="PF01520">
    <property type="entry name" value="Amidase_3"/>
    <property type="match status" value="1"/>
</dbReference>
<dbReference type="AlphaFoldDB" id="A0A8S8XJP5"/>
<evidence type="ECO:0000256" key="5">
    <source>
        <dbReference type="SAM" id="SignalP"/>
    </source>
</evidence>
<dbReference type="Gene3D" id="2.60.40.3500">
    <property type="match status" value="1"/>
</dbReference>
<name>A0A8S8XJP5_9PROT</name>
<proteinExistence type="predicted"/>
<dbReference type="Gene3D" id="3.40.630.40">
    <property type="entry name" value="Zn-dependent exopeptidases"/>
    <property type="match status" value="1"/>
</dbReference>
<reference evidence="7" key="1">
    <citation type="submission" date="2021-02" db="EMBL/GenBank/DDBJ databases">
        <title>Genome sequence of Rhodospirillales sp. strain TMPK1 isolated from soil.</title>
        <authorList>
            <person name="Nakai R."/>
            <person name="Kusada H."/>
            <person name="Tamaki H."/>
        </authorList>
    </citation>
    <scope>NUCLEOTIDE SEQUENCE</scope>
    <source>
        <strain evidence="7">TMPK1</strain>
    </source>
</reference>
<gene>
    <name evidence="7" type="ORF">TMPK1_32170</name>
</gene>
<evidence type="ECO:0000256" key="2">
    <source>
        <dbReference type="ARBA" id="ARBA00011901"/>
    </source>
</evidence>
<feature type="domain" description="MurNAc-LAA" evidence="6">
    <location>
        <begin position="295"/>
        <end position="455"/>
    </location>
</feature>
<evidence type="ECO:0000313" key="7">
    <source>
        <dbReference type="EMBL" id="GIL40980.1"/>
    </source>
</evidence>
<dbReference type="GO" id="GO:0009253">
    <property type="term" value="P:peptidoglycan catabolic process"/>
    <property type="evidence" value="ECO:0007669"/>
    <property type="project" value="InterPro"/>
</dbReference>
<feature type="compositionally biased region" description="Low complexity" evidence="4">
    <location>
        <begin position="207"/>
        <end position="221"/>
    </location>
</feature>
<dbReference type="SMART" id="SM00646">
    <property type="entry name" value="Ami_3"/>
    <property type="match status" value="1"/>
</dbReference>
<evidence type="ECO:0000256" key="4">
    <source>
        <dbReference type="SAM" id="MobiDB-lite"/>
    </source>
</evidence>
<feature type="region of interest" description="Disordered" evidence="4">
    <location>
        <begin position="161"/>
        <end position="231"/>
    </location>
</feature>
<dbReference type="PANTHER" id="PTHR30404">
    <property type="entry name" value="N-ACETYLMURAMOYL-L-ALANINE AMIDASE"/>
    <property type="match status" value="1"/>
</dbReference>
<sequence>MLRRVFTILCLLLLPLPALAGVAVQEVRLGEPGGRTRFMLELGEIRDFRVTLADGPKRVVVEMPALDFKHGPSGNGRALIKSWKAETEGATTRLILELAKPAKVVNAVGMLPDGHSPARFVLDLEPTGPIEFALSLGKSWGRRAAPAAEPASRTAAAAFPGAGTLRLPPGMEPKPAEPKRLEPVAPTVAAPKAPAPVDTPSQPKQQAAVTAPAAALPTAPTRPSSGKEKSGPRLIVLDAGHGGVDPGAESVNGYFEKEVTYANSLAVKRALEESGRYRVVLTRPTDDFVVLGDRVKLGRQAAGELFISLHADSTADGPQTVAGRSARGATVYTLSGKASDAQAERLARKENRADLLGGVAVGDDDVAGILADLTMRETNNQSNRFAATVVHELQSTGIRTVANPHRSAGFAVLKAPDMPSILVEMGYLSDSSDSKLLADPTHQRRFAQAMLHAVDRYFAAISGPVRR</sequence>